<proteinExistence type="predicted"/>
<protein>
    <recommendedName>
        <fullName evidence="5">EamA domain-containing protein</fullName>
    </recommendedName>
</protein>
<keyword evidence="2" id="KW-0812">Transmembrane</keyword>
<evidence type="ECO:0000313" key="3">
    <source>
        <dbReference type="EMBL" id="OZJ06548.1"/>
    </source>
</evidence>
<feature type="region of interest" description="Disordered" evidence="1">
    <location>
        <begin position="36"/>
        <end position="65"/>
    </location>
</feature>
<dbReference type="AlphaFoldDB" id="A0A261Y7J4"/>
<comment type="caution">
    <text evidence="3">The sequence shown here is derived from an EMBL/GenBank/DDBJ whole genome shotgun (WGS) entry which is preliminary data.</text>
</comment>
<dbReference type="EMBL" id="MVBO01000003">
    <property type="protein sequence ID" value="OZJ06548.1"/>
    <property type="molecule type" value="Genomic_DNA"/>
</dbReference>
<sequence>MTLNTHDTVSLDLFPTIQLPEGFKTDTEVLDTLERQTSQRSEVSRPVQDATNSQSPDTALEPTQAQASIREKPAGKKYTYKLPWPPAMSDLLSNVFFAGFLLIVGGACLAFQAGCNGTLGGTTGRSFAAIFSFGSGSICCLLYFLIDVYAVRSETAPNAKDMVSVPWWGFLGGILGTYYVIVNILTVPKLGAGVVLSVFVCSQIIFACIIDHFALVGVPQRTFTLWRGLGVIGLVGSVAVITKF</sequence>
<dbReference type="InterPro" id="IPR006750">
    <property type="entry name" value="YdcZ"/>
</dbReference>
<dbReference type="PANTHER" id="PTHR34821:SF2">
    <property type="entry name" value="INNER MEMBRANE PROTEIN YDCZ"/>
    <property type="match status" value="1"/>
</dbReference>
<keyword evidence="2" id="KW-0472">Membrane</keyword>
<feature type="transmembrane region" description="Helical" evidence="2">
    <location>
        <begin position="91"/>
        <end position="115"/>
    </location>
</feature>
<organism evidence="3 4">
    <name type="scientific">Bifiguratus adelaidae</name>
    <dbReference type="NCBI Taxonomy" id="1938954"/>
    <lineage>
        <taxon>Eukaryota</taxon>
        <taxon>Fungi</taxon>
        <taxon>Fungi incertae sedis</taxon>
        <taxon>Mucoromycota</taxon>
        <taxon>Mucoromycotina</taxon>
        <taxon>Endogonomycetes</taxon>
        <taxon>Endogonales</taxon>
        <taxon>Endogonales incertae sedis</taxon>
        <taxon>Bifiguratus</taxon>
    </lineage>
</organism>
<name>A0A261Y7J4_9FUNG</name>
<evidence type="ECO:0000256" key="1">
    <source>
        <dbReference type="SAM" id="MobiDB-lite"/>
    </source>
</evidence>
<reference evidence="3 4" key="1">
    <citation type="journal article" date="2017" name="Mycologia">
        <title>Bifiguratus adelaidae, gen. et sp. nov., a new member of Mucoromycotina in endophytic and soil-dwelling habitats.</title>
        <authorList>
            <person name="Torres-Cruz T.J."/>
            <person name="Billingsley Tobias T.L."/>
            <person name="Almatruk M."/>
            <person name="Hesse C."/>
            <person name="Kuske C.R."/>
            <person name="Desiro A."/>
            <person name="Benucci G.M."/>
            <person name="Bonito G."/>
            <person name="Stajich J.E."/>
            <person name="Dunlap C."/>
            <person name="Arnold A.E."/>
            <person name="Porras-Alfaro A."/>
        </authorList>
    </citation>
    <scope>NUCLEOTIDE SEQUENCE [LARGE SCALE GENOMIC DNA]</scope>
    <source>
        <strain evidence="3 4">AZ0501</strain>
    </source>
</reference>
<keyword evidence="2" id="KW-1133">Transmembrane helix</keyword>
<keyword evidence="4" id="KW-1185">Reference proteome</keyword>
<gene>
    <name evidence="3" type="ORF">BZG36_00524</name>
</gene>
<feature type="transmembrane region" description="Helical" evidence="2">
    <location>
        <begin position="127"/>
        <end position="146"/>
    </location>
</feature>
<dbReference type="PANTHER" id="PTHR34821">
    <property type="entry name" value="INNER MEMBRANE PROTEIN YDCZ"/>
    <property type="match status" value="1"/>
</dbReference>
<evidence type="ECO:0000313" key="4">
    <source>
        <dbReference type="Proteomes" id="UP000242875"/>
    </source>
</evidence>
<feature type="transmembrane region" description="Helical" evidence="2">
    <location>
        <begin position="166"/>
        <end position="187"/>
    </location>
</feature>
<feature type="compositionally biased region" description="Polar residues" evidence="1">
    <location>
        <begin position="49"/>
        <end position="65"/>
    </location>
</feature>
<feature type="transmembrane region" description="Helical" evidence="2">
    <location>
        <begin position="224"/>
        <end position="242"/>
    </location>
</feature>
<dbReference type="Pfam" id="PF04657">
    <property type="entry name" value="DMT_YdcZ"/>
    <property type="match status" value="1"/>
</dbReference>
<accession>A0A261Y7J4</accession>
<dbReference type="Proteomes" id="UP000242875">
    <property type="component" value="Unassembled WGS sequence"/>
</dbReference>
<evidence type="ECO:0008006" key="5">
    <source>
        <dbReference type="Google" id="ProtNLM"/>
    </source>
</evidence>
<feature type="transmembrane region" description="Helical" evidence="2">
    <location>
        <begin position="194"/>
        <end position="218"/>
    </location>
</feature>
<evidence type="ECO:0000256" key="2">
    <source>
        <dbReference type="SAM" id="Phobius"/>
    </source>
</evidence>
<dbReference type="GO" id="GO:0005886">
    <property type="term" value="C:plasma membrane"/>
    <property type="evidence" value="ECO:0007669"/>
    <property type="project" value="TreeGrafter"/>
</dbReference>
<dbReference type="OrthoDB" id="5559077at2759"/>